<proteinExistence type="predicted"/>
<name>A0A317DJD7_9ACTN</name>
<comment type="caution">
    <text evidence="1">The sequence shown here is derived from an EMBL/GenBank/DDBJ whole genome shotgun (WGS) entry which is preliminary data.</text>
</comment>
<evidence type="ECO:0000313" key="2">
    <source>
        <dbReference type="Proteomes" id="UP000246050"/>
    </source>
</evidence>
<sequence>MFLWPDRDGLMRALVHDGAVVMYDAWWSHLGNWGLADLQKIKQGRVSYYVVHSSVLAEKATFVRSEPLAADERAVHRPDLPFAVAQSARLSWPAEVSQTPAWAAEFRATTGRPDGAGLQTPEVYLCPFGPKGGSKAGVHVRADNGTSFTAEELIRKAATIQAPHVGDAVPVHGVGIYRLGLQRGVPAFYLWGAESRML</sequence>
<dbReference type="RefSeq" id="WP_109802119.1">
    <property type="nucleotide sequence ID" value="NZ_QGKS01000218.1"/>
</dbReference>
<dbReference type="EMBL" id="QGKS01000218">
    <property type="protein sequence ID" value="PWR14707.1"/>
    <property type="molecule type" value="Genomic_DNA"/>
</dbReference>
<protein>
    <submittedName>
        <fullName evidence="1">Uncharacterized protein</fullName>
    </submittedName>
</protein>
<evidence type="ECO:0000313" key="1">
    <source>
        <dbReference type="EMBL" id="PWR14707.1"/>
    </source>
</evidence>
<organism evidence="1 2">
    <name type="scientific">Micromonospora sicca</name>
    <dbReference type="NCBI Taxonomy" id="2202420"/>
    <lineage>
        <taxon>Bacteria</taxon>
        <taxon>Bacillati</taxon>
        <taxon>Actinomycetota</taxon>
        <taxon>Actinomycetes</taxon>
        <taxon>Micromonosporales</taxon>
        <taxon>Micromonosporaceae</taxon>
        <taxon>Micromonospora</taxon>
    </lineage>
</organism>
<reference evidence="1 2" key="1">
    <citation type="submission" date="2018-05" db="EMBL/GenBank/DDBJ databases">
        <title>Micromonosporas from Atacama Desert.</title>
        <authorList>
            <person name="Carro L."/>
            <person name="Golinska P."/>
            <person name="Klenk H.-P."/>
            <person name="Goodfellow M."/>
        </authorList>
    </citation>
    <scope>NUCLEOTIDE SEQUENCE [LARGE SCALE GENOMIC DNA]</scope>
    <source>
        <strain evidence="1 2">4G51</strain>
    </source>
</reference>
<gene>
    <name evidence="1" type="ORF">DKT69_14680</name>
</gene>
<accession>A0A317DJD7</accession>
<dbReference type="Proteomes" id="UP000246050">
    <property type="component" value="Unassembled WGS sequence"/>
</dbReference>
<dbReference type="AlphaFoldDB" id="A0A317DJD7"/>
<dbReference type="OrthoDB" id="4710463at2"/>